<organism evidence="1 2">
    <name type="scientific">Thelohanellus kitauei</name>
    <name type="common">Myxosporean</name>
    <dbReference type="NCBI Taxonomy" id="669202"/>
    <lineage>
        <taxon>Eukaryota</taxon>
        <taxon>Metazoa</taxon>
        <taxon>Cnidaria</taxon>
        <taxon>Myxozoa</taxon>
        <taxon>Myxosporea</taxon>
        <taxon>Bivalvulida</taxon>
        <taxon>Platysporina</taxon>
        <taxon>Myxobolidae</taxon>
        <taxon>Thelohanellus</taxon>
    </lineage>
</organism>
<dbReference type="Proteomes" id="UP000031668">
    <property type="component" value="Unassembled WGS sequence"/>
</dbReference>
<proteinExistence type="predicted"/>
<reference evidence="1 2" key="1">
    <citation type="journal article" date="2014" name="Genome Biol. Evol.">
        <title>The genome of the myxosporean Thelohanellus kitauei shows adaptations to nutrient acquisition within its fish host.</title>
        <authorList>
            <person name="Yang Y."/>
            <person name="Xiong J."/>
            <person name="Zhou Z."/>
            <person name="Huo F."/>
            <person name="Miao W."/>
            <person name="Ran C."/>
            <person name="Liu Y."/>
            <person name="Zhang J."/>
            <person name="Feng J."/>
            <person name="Wang M."/>
            <person name="Wang M."/>
            <person name="Wang L."/>
            <person name="Yao B."/>
        </authorList>
    </citation>
    <scope>NUCLEOTIDE SEQUENCE [LARGE SCALE GENOMIC DNA]</scope>
    <source>
        <strain evidence="1">Wuqing</strain>
    </source>
</reference>
<protein>
    <submittedName>
        <fullName evidence="1">Uncharacterized protein</fullName>
    </submittedName>
</protein>
<keyword evidence="2" id="KW-1185">Reference proteome</keyword>
<name>A0A0C2NAR4_THEKT</name>
<dbReference type="EMBL" id="JWZT01000829">
    <property type="protein sequence ID" value="KII73455.1"/>
    <property type="molecule type" value="Genomic_DNA"/>
</dbReference>
<dbReference type="AlphaFoldDB" id="A0A0C2NAR4"/>
<accession>A0A0C2NAR4</accession>
<evidence type="ECO:0000313" key="2">
    <source>
        <dbReference type="Proteomes" id="UP000031668"/>
    </source>
</evidence>
<gene>
    <name evidence="1" type="ORF">RF11_10331</name>
</gene>
<sequence length="112" mass="13055">MIEIRLDNLAHYKFHISGLIEFLQTSLVLAKFPLCCGQVMKLAIRSYVIDGHVFRCLVCRTFSSIRKGTFFEKSKLSLYQIVMLIAYYCEGIHSQNFLIKQLEISHQEKLVH</sequence>
<evidence type="ECO:0000313" key="1">
    <source>
        <dbReference type="EMBL" id="KII73455.1"/>
    </source>
</evidence>
<comment type="caution">
    <text evidence="1">The sequence shown here is derived from an EMBL/GenBank/DDBJ whole genome shotgun (WGS) entry which is preliminary data.</text>
</comment>
<dbReference type="OrthoDB" id="424490at2759"/>